<dbReference type="EMBL" id="CAMXCT030001722">
    <property type="protein sequence ID" value="CAL4779822.1"/>
    <property type="molecule type" value="Genomic_DNA"/>
</dbReference>
<protein>
    <submittedName>
        <fullName evidence="1">Uncharacterized protein</fullName>
    </submittedName>
</protein>
<reference evidence="2" key="2">
    <citation type="submission" date="2024-04" db="EMBL/GenBank/DDBJ databases">
        <authorList>
            <person name="Chen Y."/>
            <person name="Shah S."/>
            <person name="Dougan E. K."/>
            <person name="Thang M."/>
            <person name="Chan C."/>
        </authorList>
    </citation>
    <scope>NUCLEOTIDE SEQUENCE [LARGE SCALE GENOMIC DNA]</scope>
</reference>
<name>A0A9P1FZM4_9DINO</name>
<keyword evidence="3" id="KW-1185">Reference proteome</keyword>
<evidence type="ECO:0000313" key="1">
    <source>
        <dbReference type="EMBL" id="CAI3992510.1"/>
    </source>
</evidence>
<reference evidence="1" key="1">
    <citation type="submission" date="2022-10" db="EMBL/GenBank/DDBJ databases">
        <authorList>
            <person name="Chen Y."/>
            <person name="Dougan E. K."/>
            <person name="Chan C."/>
            <person name="Rhodes N."/>
            <person name="Thang M."/>
        </authorList>
    </citation>
    <scope>NUCLEOTIDE SEQUENCE</scope>
</reference>
<feature type="non-terminal residue" evidence="1">
    <location>
        <position position="1"/>
    </location>
</feature>
<proteinExistence type="predicted"/>
<comment type="caution">
    <text evidence="1">The sequence shown here is derived from an EMBL/GenBank/DDBJ whole genome shotgun (WGS) entry which is preliminary data.</text>
</comment>
<sequence length="50" mass="5287">ETPLICFQLAANCAQKFPKSAGLASPKDISSAAWASSQLLSMWGDEESLS</sequence>
<dbReference type="Proteomes" id="UP001152797">
    <property type="component" value="Unassembled WGS sequence"/>
</dbReference>
<accession>A0A9P1FZM4</accession>
<dbReference type="AlphaFoldDB" id="A0A9P1FZM4"/>
<gene>
    <name evidence="1" type="ORF">C1SCF055_LOCUS19335</name>
</gene>
<feature type="non-terminal residue" evidence="1">
    <location>
        <position position="50"/>
    </location>
</feature>
<evidence type="ECO:0000313" key="2">
    <source>
        <dbReference type="EMBL" id="CAL1145885.1"/>
    </source>
</evidence>
<evidence type="ECO:0000313" key="3">
    <source>
        <dbReference type="Proteomes" id="UP001152797"/>
    </source>
</evidence>
<dbReference type="EMBL" id="CAMXCT010001722">
    <property type="protein sequence ID" value="CAI3992510.1"/>
    <property type="molecule type" value="Genomic_DNA"/>
</dbReference>
<organism evidence="1">
    <name type="scientific">Cladocopium goreaui</name>
    <dbReference type="NCBI Taxonomy" id="2562237"/>
    <lineage>
        <taxon>Eukaryota</taxon>
        <taxon>Sar</taxon>
        <taxon>Alveolata</taxon>
        <taxon>Dinophyceae</taxon>
        <taxon>Suessiales</taxon>
        <taxon>Symbiodiniaceae</taxon>
        <taxon>Cladocopium</taxon>
    </lineage>
</organism>
<dbReference type="EMBL" id="CAMXCT020001722">
    <property type="protein sequence ID" value="CAL1145885.1"/>
    <property type="molecule type" value="Genomic_DNA"/>
</dbReference>